<feature type="domain" description="Band 7" evidence="3">
    <location>
        <begin position="91"/>
        <end position="248"/>
    </location>
</feature>
<comment type="similarity">
    <text evidence="1">Belongs to the band 7/mec-2 family.</text>
</comment>
<name>A0ABP9Z7V2_9FUNG</name>
<evidence type="ECO:0000256" key="2">
    <source>
        <dbReference type="SAM" id="MobiDB-lite"/>
    </source>
</evidence>
<gene>
    <name evidence="4" type="ORF">MFLAVUS_008698</name>
</gene>
<dbReference type="PRINTS" id="PR00721">
    <property type="entry name" value="STOMATIN"/>
</dbReference>
<keyword evidence="5" id="KW-1185">Reference proteome</keyword>
<comment type="caution">
    <text evidence="4">The sequence shown here is derived from an EMBL/GenBank/DDBJ whole genome shotgun (WGS) entry which is preliminary data.</text>
</comment>
<feature type="compositionally biased region" description="Polar residues" evidence="2">
    <location>
        <begin position="1"/>
        <end position="31"/>
    </location>
</feature>
<dbReference type="PANTHER" id="PTHR10264:SF19">
    <property type="entry name" value="AT06885P-RELATED"/>
    <property type="match status" value="1"/>
</dbReference>
<organism evidence="4 5">
    <name type="scientific">Mucor flavus</name>
    <dbReference type="NCBI Taxonomy" id="439312"/>
    <lineage>
        <taxon>Eukaryota</taxon>
        <taxon>Fungi</taxon>
        <taxon>Fungi incertae sedis</taxon>
        <taxon>Mucoromycota</taxon>
        <taxon>Mucoromycotina</taxon>
        <taxon>Mucoromycetes</taxon>
        <taxon>Mucorales</taxon>
        <taxon>Mucorineae</taxon>
        <taxon>Mucoraceae</taxon>
        <taxon>Mucor</taxon>
    </lineage>
</organism>
<dbReference type="Gene3D" id="6.10.250.2090">
    <property type="match status" value="1"/>
</dbReference>
<dbReference type="InterPro" id="IPR001107">
    <property type="entry name" value="Band_7"/>
</dbReference>
<proteinExistence type="inferred from homology"/>
<feature type="region of interest" description="Disordered" evidence="2">
    <location>
        <begin position="1"/>
        <end position="36"/>
    </location>
</feature>
<dbReference type="PANTHER" id="PTHR10264">
    <property type="entry name" value="BAND 7 PROTEIN-RELATED"/>
    <property type="match status" value="1"/>
</dbReference>
<reference evidence="4 5" key="1">
    <citation type="submission" date="2024-04" db="EMBL/GenBank/DDBJ databases">
        <title>genome sequences of Mucor flavus KT1a and Helicostylum pulchrum KT1b strains isolated from the surface of a dry-aged beef.</title>
        <authorList>
            <person name="Toyotome T."/>
            <person name="Hosono M."/>
            <person name="Torimaru M."/>
            <person name="Fukuda K."/>
            <person name="Mikami N."/>
        </authorList>
    </citation>
    <scope>NUCLEOTIDE SEQUENCE [LARGE SCALE GENOMIC DNA]</scope>
    <source>
        <strain evidence="4 5">KT1a</strain>
    </source>
</reference>
<dbReference type="EMBL" id="BAABUK010000024">
    <property type="protein sequence ID" value="GAA5815192.1"/>
    <property type="molecule type" value="Genomic_DNA"/>
</dbReference>
<dbReference type="InterPro" id="IPR001972">
    <property type="entry name" value="Stomatin_HflK_fam"/>
</dbReference>
<dbReference type="Gene3D" id="3.30.479.30">
    <property type="entry name" value="Band 7 domain"/>
    <property type="match status" value="1"/>
</dbReference>
<dbReference type="CDD" id="cd13437">
    <property type="entry name" value="SPFH_alloslipin"/>
    <property type="match status" value="1"/>
</dbReference>
<dbReference type="SMART" id="SM00244">
    <property type="entry name" value="PHB"/>
    <property type="match status" value="1"/>
</dbReference>
<evidence type="ECO:0000256" key="1">
    <source>
        <dbReference type="ARBA" id="ARBA00008164"/>
    </source>
</evidence>
<evidence type="ECO:0000313" key="5">
    <source>
        <dbReference type="Proteomes" id="UP001473302"/>
    </source>
</evidence>
<dbReference type="SUPFAM" id="SSF117892">
    <property type="entry name" value="Band 7/SPFH domain"/>
    <property type="match status" value="1"/>
</dbReference>
<evidence type="ECO:0000259" key="3">
    <source>
        <dbReference type="SMART" id="SM00244"/>
    </source>
</evidence>
<dbReference type="Pfam" id="PF01145">
    <property type="entry name" value="Band_7"/>
    <property type="match status" value="1"/>
</dbReference>
<sequence length="341" mass="37199">MSSVDDITPLNNNGYSNEPAPSTGGEASNQVKQKKGQFAASGTQPSFALELDISTIEHGWYGNMMNGIGAIMGGLGSTHINSVPCIVCCPNPYYPVEQGSVGLISRFGKFYKCVDPGLVKINPITESIKKVDIKIQVVDIPSQYVMTKDNITIRIDSVLYWNIIDPYQAQFGVSDVRKALVERTQTTLRHILGGRVLQECVENRDSIAQEVEDITGRVAEEWGVKIESILIKDFNFSKELQESLSAAAQAKRTGESKVISAKAEVDSAKLMREAADILSTPSAMQIRYLDTLNNLSKAPQTRVIFLPPSDHKSDHSAVLNNGGQSSSFGPLQAQNYLSLSQ</sequence>
<dbReference type="InterPro" id="IPR036013">
    <property type="entry name" value="Band_7/SPFH_dom_sf"/>
</dbReference>
<evidence type="ECO:0000313" key="4">
    <source>
        <dbReference type="EMBL" id="GAA5815192.1"/>
    </source>
</evidence>
<dbReference type="InterPro" id="IPR043202">
    <property type="entry name" value="Band-7_stomatin-like"/>
</dbReference>
<dbReference type="Proteomes" id="UP001473302">
    <property type="component" value="Unassembled WGS sequence"/>
</dbReference>
<protein>
    <recommendedName>
        <fullName evidence="3">Band 7 domain-containing protein</fullName>
    </recommendedName>
</protein>
<accession>A0ABP9Z7V2</accession>